<dbReference type="GO" id="GO:0022857">
    <property type="term" value="F:transmembrane transporter activity"/>
    <property type="evidence" value="ECO:0007669"/>
    <property type="project" value="TreeGrafter"/>
</dbReference>
<keyword evidence="4 7" id="KW-1133">Transmembrane helix</keyword>
<feature type="domain" description="MacB-like periplasmic core" evidence="9">
    <location>
        <begin position="21"/>
        <end position="203"/>
    </location>
</feature>
<dbReference type="InterPro" id="IPR025857">
    <property type="entry name" value="MacB_PCD"/>
</dbReference>
<dbReference type="Proteomes" id="UP000614424">
    <property type="component" value="Unassembled WGS sequence"/>
</dbReference>
<evidence type="ECO:0000256" key="5">
    <source>
        <dbReference type="ARBA" id="ARBA00023136"/>
    </source>
</evidence>
<feature type="transmembrane region" description="Helical" evidence="7">
    <location>
        <begin position="303"/>
        <end position="326"/>
    </location>
</feature>
<evidence type="ECO:0000256" key="3">
    <source>
        <dbReference type="ARBA" id="ARBA00022692"/>
    </source>
</evidence>
<evidence type="ECO:0000256" key="6">
    <source>
        <dbReference type="ARBA" id="ARBA00038076"/>
    </source>
</evidence>
<evidence type="ECO:0000313" key="10">
    <source>
        <dbReference type="EMBL" id="MBC8317546.1"/>
    </source>
</evidence>
<keyword evidence="3 7" id="KW-0812">Transmembrane</keyword>
<comment type="subcellular location">
    <subcellularLocation>
        <location evidence="1">Cell membrane</location>
        <topology evidence="1">Multi-pass membrane protein</topology>
    </subcellularLocation>
</comment>
<evidence type="ECO:0000313" key="11">
    <source>
        <dbReference type="Proteomes" id="UP000614424"/>
    </source>
</evidence>
<evidence type="ECO:0000256" key="7">
    <source>
        <dbReference type="SAM" id="Phobius"/>
    </source>
</evidence>
<evidence type="ECO:0000259" key="9">
    <source>
        <dbReference type="Pfam" id="PF12704"/>
    </source>
</evidence>
<protein>
    <submittedName>
        <fullName evidence="10">ABC transporter permease</fullName>
    </submittedName>
</protein>
<dbReference type="Pfam" id="PF02687">
    <property type="entry name" value="FtsX"/>
    <property type="match status" value="1"/>
</dbReference>
<evidence type="ECO:0000259" key="8">
    <source>
        <dbReference type="Pfam" id="PF02687"/>
    </source>
</evidence>
<name>A0A8J6NB38_9BACT</name>
<organism evidence="10 11">
    <name type="scientific">Candidatus Desulfobia pelagia</name>
    <dbReference type="NCBI Taxonomy" id="2841692"/>
    <lineage>
        <taxon>Bacteria</taxon>
        <taxon>Pseudomonadati</taxon>
        <taxon>Thermodesulfobacteriota</taxon>
        <taxon>Desulfobulbia</taxon>
        <taxon>Desulfobulbales</taxon>
        <taxon>Desulfobulbaceae</taxon>
        <taxon>Candidatus Desulfobia</taxon>
    </lineage>
</organism>
<dbReference type="InterPro" id="IPR050250">
    <property type="entry name" value="Macrolide_Exporter_MacB"/>
</dbReference>
<dbReference type="AlphaFoldDB" id="A0A8J6NB38"/>
<dbReference type="InterPro" id="IPR003838">
    <property type="entry name" value="ABC3_permease_C"/>
</dbReference>
<keyword evidence="5 7" id="KW-0472">Membrane</keyword>
<dbReference type="PANTHER" id="PTHR30572:SF4">
    <property type="entry name" value="ABC TRANSPORTER PERMEASE YTRF"/>
    <property type="match status" value="1"/>
</dbReference>
<dbReference type="EMBL" id="JACNJZ010000093">
    <property type="protein sequence ID" value="MBC8317546.1"/>
    <property type="molecule type" value="Genomic_DNA"/>
</dbReference>
<gene>
    <name evidence="10" type="ORF">H8E41_06535</name>
</gene>
<proteinExistence type="inferred from homology"/>
<keyword evidence="2" id="KW-1003">Cell membrane</keyword>
<dbReference type="PANTHER" id="PTHR30572">
    <property type="entry name" value="MEMBRANE COMPONENT OF TRANSPORTER-RELATED"/>
    <property type="match status" value="1"/>
</dbReference>
<sequence length="385" mass="41514">MKLYNISINNLKRRKGKMIFLVLGLLIGIAVIVTMLSITESMTLDIEERLDRFGANIVMVPKSENLALTYGGVNVGGISYEVKEFDEADLARIREIKDNRNLGAVAPKIMGAVEVSGRKVLLMGVDLEMELPLKTWWHLQGRSPENDSEVILGSEAARALGLDVGDSLNMNGRDFMVSAHLEPTGGPEDSIIIGDLHRVQNILGKEGRISMVEIAAFCRDCPIDEMVLQIAGQFPDAKVTALKQAVMSKMQSIELVKTFSYGIAALVIFIGSLLVFVSMMGSVNERTREIGIFRAIGFRRGHVMQIILLEAIVVGFIGGVGGFVSGTGLARIILPLVIPDSSSSGINMSMGAVAVALAVALSLLASIWPAHKGSRLDPSEALRAL</sequence>
<dbReference type="Pfam" id="PF12704">
    <property type="entry name" value="MacB_PCD"/>
    <property type="match status" value="1"/>
</dbReference>
<dbReference type="GO" id="GO:0005886">
    <property type="term" value="C:plasma membrane"/>
    <property type="evidence" value="ECO:0007669"/>
    <property type="project" value="UniProtKB-SubCell"/>
</dbReference>
<feature type="domain" description="ABC3 transporter permease C-terminal" evidence="8">
    <location>
        <begin position="263"/>
        <end position="376"/>
    </location>
</feature>
<evidence type="ECO:0000256" key="1">
    <source>
        <dbReference type="ARBA" id="ARBA00004651"/>
    </source>
</evidence>
<feature type="transmembrane region" description="Helical" evidence="7">
    <location>
        <begin position="346"/>
        <end position="368"/>
    </location>
</feature>
<feature type="transmembrane region" description="Helical" evidence="7">
    <location>
        <begin position="20"/>
        <end position="38"/>
    </location>
</feature>
<comment type="similarity">
    <text evidence="6">Belongs to the ABC-4 integral membrane protein family.</text>
</comment>
<accession>A0A8J6NB38</accession>
<feature type="transmembrane region" description="Helical" evidence="7">
    <location>
        <begin position="259"/>
        <end position="283"/>
    </location>
</feature>
<reference evidence="10 11" key="1">
    <citation type="submission" date="2020-08" db="EMBL/GenBank/DDBJ databases">
        <title>Bridging the membrane lipid divide: bacteria of the FCB group superphylum have the potential to synthesize archaeal ether lipids.</title>
        <authorList>
            <person name="Villanueva L."/>
            <person name="Von Meijenfeldt F.A.B."/>
            <person name="Westbye A.B."/>
            <person name="Yadav S."/>
            <person name="Hopmans E.C."/>
            <person name="Dutilh B.E."/>
            <person name="Sinninghe Damste J.S."/>
        </authorList>
    </citation>
    <scope>NUCLEOTIDE SEQUENCE [LARGE SCALE GENOMIC DNA]</scope>
    <source>
        <strain evidence="10">NIOZ-UU47</strain>
    </source>
</reference>
<evidence type="ECO:0000256" key="4">
    <source>
        <dbReference type="ARBA" id="ARBA00022989"/>
    </source>
</evidence>
<comment type="caution">
    <text evidence="10">The sequence shown here is derived from an EMBL/GenBank/DDBJ whole genome shotgun (WGS) entry which is preliminary data.</text>
</comment>
<evidence type="ECO:0000256" key="2">
    <source>
        <dbReference type="ARBA" id="ARBA00022475"/>
    </source>
</evidence>